<sequence length="104" mass="11442">MDNSKAAQVVLTGPFSLHLTMDPNKHDVKPFLQCSTYLSHSHSPVPCTATFSPPRQGSPSLVVHAGVPWGTRSACPLPSTHLLHLPLEAEVSRVRLTVIRYAYW</sequence>
<dbReference type="AlphaFoldDB" id="A0A8C9B4D3"/>
<dbReference type="Proteomes" id="UP000694554">
    <property type="component" value="Chromosome 1"/>
</dbReference>
<keyword evidence="2" id="KW-1185">Reference proteome</keyword>
<proteinExistence type="predicted"/>
<protein>
    <submittedName>
        <fullName evidence="1">Uncharacterized protein</fullName>
    </submittedName>
</protein>
<reference evidence="1" key="3">
    <citation type="submission" date="2025-09" db="UniProtKB">
        <authorList>
            <consortium name="Ensembl"/>
        </authorList>
    </citation>
    <scope>IDENTIFICATION</scope>
</reference>
<name>A0A8C9B4D3_PHOSS</name>
<evidence type="ECO:0000313" key="2">
    <source>
        <dbReference type="Proteomes" id="UP000694554"/>
    </source>
</evidence>
<evidence type="ECO:0000313" key="1">
    <source>
        <dbReference type="Ensembl" id="ENSPSNP00000001914.1"/>
    </source>
</evidence>
<dbReference type="Ensembl" id="ENSPSNT00000002232.1">
    <property type="protein sequence ID" value="ENSPSNP00000001914.1"/>
    <property type="gene ID" value="ENSPSNG00000001503.1"/>
</dbReference>
<accession>A0A8C9B4D3</accession>
<dbReference type="GeneTree" id="ENSGT01010000229157"/>
<organism evidence="1 2">
    <name type="scientific">Phocoena sinus</name>
    <name type="common">Vaquita</name>
    <dbReference type="NCBI Taxonomy" id="42100"/>
    <lineage>
        <taxon>Eukaryota</taxon>
        <taxon>Metazoa</taxon>
        <taxon>Chordata</taxon>
        <taxon>Craniata</taxon>
        <taxon>Vertebrata</taxon>
        <taxon>Euteleostomi</taxon>
        <taxon>Mammalia</taxon>
        <taxon>Eutheria</taxon>
        <taxon>Laurasiatheria</taxon>
        <taxon>Artiodactyla</taxon>
        <taxon>Whippomorpha</taxon>
        <taxon>Cetacea</taxon>
        <taxon>Odontoceti</taxon>
        <taxon>Phocoenidae</taxon>
        <taxon>Phocoena</taxon>
    </lineage>
</organism>
<reference evidence="1" key="2">
    <citation type="submission" date="2025-08" db="UniProtKB">
        <authorList>
            <consortium name="Ensembl"/>
        </authorList>
    </citation>
    <scope>IDENTIFICATION</scope>
</reference>
<reference evidence="1" key="1">
    <citation type="submission" date="2019-08" db="EMBL/GenBank/DDBJ databases">
        <title>Phocoena sinus (Vaquita) genome, mPhoSin1, primary haplotype.</title>
        <authorList>
            <person name="Morin P."/>
            <person name="Mountcastle J."/>
            <person name="Fungtammasan C."/>
            <person name="Rhie A."/>
            <person name="Rojas-Bracho L."/>
            <person name="Smith C.R."/>
            <person name="Taylor B.L."/>
            <person name="Gulland F.M.D."/>
            <person name="Musser W."/>
            <person name="Houck M."/>
            <person name="Haase B."/>
            <person name="Paez S."/>
            <person name="Howe K."/>
            <person name="Torrance J."/>
            <person name="Formenti G."/>
            <person name="Phillippy A."/>
            <person name="Ryder O."/>
            <person name="Jarvis E.D."/>
            <person name="Fedrigo O."/>
        </authorList>
    </citation>
    <scope>NUCLEOTIDE SEQUENCE [LARGE SCALE GENOMIC DNA]</scope>
</reference>